<feature type="domain" description="GmrSD restriction endonucleases N-terminal" evidence="1">
    <location>
        <begin position="8"/>
        <end position="218"/>
    </location>
</feature>
<name>F5Y7M2_LEAAZ</name>
<dbReference type="EMBL" id="CP001841">
    <property type="protein sequence ID" value="AEF82404.1"/>
    <property type="molecule type" value="Genomic_DNA"/>
</dbReference>
<evidence type="ECO:0008006" key="5">
    <source>
        <dbReference type="Google" id="ProtNLM"/>
    </source>
</evidence>
<evidence type="ECO:0000259" key="2">
    <source>
        <dbReference type="Pfam" id="PF07510"/>
    </source>
</evidence>
<proteinExistence type="predicted"/>
<dbReference type="Proteomes" id="UP000009222">
    <property type="component" value="Chromosome"/>
</dbReference>
<dbReference type="InterPro" id="IPR011089">
    <property type="entry name" value="GmrSD_C"/>
</dbReference>
<dbReference type="eggNOG" id="COG1479">
    <property type="taxonomic scope" value="Bacteria"/>
</dbReference>
<sequence length="683" mass="80866">MVANASKISDFLSQNKTQFIIPVYQRNYDWKIEQCKQLLDDLMTIGNNNDIHFIGSIVYLHDSIYTATDIKELVIIDGQQRLTTIMLIYVALYRLAKFLNKNSLFDEINETYLINKYSSSSEKLKLRNTENNDRAFRFLLEDNQSTDYNEYSNIIRNFDYIKDRINENNYEVVLAGLSKLSYVEISLERGKDDPQKIFESINSTGLELSQADLIRNYILMGLKYDEQKYIYNTYWRYIEDHTKYIAKNENKLSDFIRDFLTLENKRIPNKDTVYIEFKKKYDVSTFTELEKNLQNIKNMSTFYNKVINPQFEKDKDIQEELKYINQLESEVTYPFILSVYKDYDAEIINKVTFINVLELIQSFVWRRFITGLPPNALNKIFMNLYEKINKSEYVNSLQISLLQKSGDQKFPTNDEIIEALHGKDIYSIKSKKIHYLFEKLENFENKEKVLIQGNADITIEHIFPQNPDISWRNDLSGEEYDTIKEKYLHTISNLTLSGNNGQLGNMSFLKKKNYPKNGYSDSRLWLNKFLSSINEWNIKQLESRFELTIKRFLKIWKYPDVDISKVLSIGEVNIFQADEPTSKKLDYYILLDEKKTMSSILEMYADVVRQLLDKNMSMFFTTVLAEDIDLTKKENKNNLRSPLQVNENWYIEGNLSHIDKFKRIKEILTTFDLEDELTIKYAE</sequence>
<dbReference type="PANTHER" id="PTHR35149:SF2">
    <property type="entry name" value="DUF262 DOMAIN-CONTAINING PROTEIN"/>
    <property type="match status" value="1"/>
</dbReference>
<evidence type="ECO:0000259" key="1">
    <source>
        <dbReference type="Pfam" id="PF03235"/>
    </source>
</evidence>
<dbReference type="KEGG" id="taz:TREAZ_1055"/>
<dbReference type="Pfam" id="PF07510">
    <property type="entry name" value="GmrSD_C"/>
    <property type="match status" value="1"/>
</dbReference>
<protein>
    <recommendedName>
        <fullName evidence="5">DUF262 domain-containing protein</fullName>
    </recommendedName>
</protein>
<keyword evidence="4" id="KW-1185">Reference proteome</keyword>
<reference evidence="3 4" key="2">
    <citation type="journal article" date="2011" name="ISME J.">
        <title>RNA-seq reveals cooperative metabolic interactions between two termite-gut spirochete species in co-culture.</title>
        <authorList>
            <person name="Rosenthal A.Z."/>
            <person name="Matson E.G."/>
            <person name="Eldar A."/>
            <person name="Leadbetter J.R."/>
        </authorList>
    </citation>
    <scope>NUCLEOTIDE SEQUENCE [LARGE SCALE GENOMIC DNA]</scope>
    <source>
        <strain evidence="4">ATCC BAA-888 / DSM 13862 / ZAS-9</strain>
    </source>
</reference>
<dbReference type="RefSeq" id="WP_015710932.1">
    <property type="nucleotide sequence ID" value="NC_015577.1"/>
</dbReference>
<dbReference type="PANTHER" id="PTHR35149">
    <property type="entry name" value="SLL5132 PROTEIN"/>
    <property type="match status" value="1"/>
</dbReference>
<dbReference type="AlphaFoldDB" id="F5Y7M2"/>
<reference evidence="4" key="1">
    <citation type="submission" date="2009-12" db="EMBL/GenBank/DDBJ databases">
        <title>Complete sequence of Treponema azotonutricium strain ZAS-9.</title>
        <authorList>
            <person name="Tetu S.G."/>
            <person name="Matson E."/>
            <person name="Ren Q."/>
            <person name="Seshadri R."/>
            <person name="Elbourne L."/>
            <person name="Hassan K.A."/>
            <person name="Durkin A."/>
            <person name="Radune D."/>
            <person name="Mohamoud Y."/>
            <person name="Shay R."/>
            <person name="Jin S."/>
            <person name="Zhang X."/>
            <person name="Lucey K."/>
            <person name="Ballor N.R."/>
            <person name="Ottesen E."/>
            <person name="Rosenthal R."/>
            <person name="Allen A."/>
            <person name="Leadbetter J.R."/>
            <person name="Paulsen I.T."/>
        </authorList>
    </citation>
    <scope>NUCLEOTIDE SEQUENCE [LARGE SCALE GENOMIC DNA]</scope>
    <source>
        <strain evidence="4">ATCC BAA-888 / DSM 13862 / ZAS-9</strain>
    </source>
</reference>
<evidence type="ECO:0000313" key="3">
    <source>
        <dbReference type="EMBL" id="AEF82404.1"/>
    </source>
</evidence>
<dbReference type="STRING" id="545695.TREAZ_1055"/>
<gene>
    <name evidence="3" type="ordered locus">TREAZ_1055</name>
</gene>
<evidence type="ECO:0000313" key="4">
    <source>
        <dbReference type="Proteomes" id="UP000009222"/>
    </source>
</evidence>
<dbReference type="Pfam" id="PF03235">
    <property type="entry name" value="GmrSD_N"/>
    <property type="match status" value="1"/>
</dbReference>
<feature type="domain" description="GmrSD restriction endonucleases C-terminal" evidence="2">
    <location>
        <begin position="411"/>
        <end position="544"/>
    </location>
</feature>
<dbReference type="REBASE" id="780402">
    <property type="entry name" value="Taz9GmrSDP"/>
</dbReference>
<dbReference type="HOGENOM" id="CLU_011736_2_0_12"/>
<organism evidence="3 4">
    <name type="scientific">Leadbettera azotonutricia (strain ATCC BAA-888 / DSM 13862 / ZAS-9)</name>
    <name type="common">Treponema azotonutricium</name>
    <dbReference type="NCBI Taxonomy" id="545695"/>
    <lineage>
        <taxon>Bacteria</taxon>
        <taxon>Pseudomonadati</taxon>
        <taxon>Spirochaetota</taxon>
        <taxon>Spirochaetia</taxon>
        <taxon>Spirochaetales</taxon>
        <taxon>Breznakiellaceae</taxon>
        <taxon>Leadbettera</taxon>
    </lineage>
</organism>
<accession>F5Y7M2</accession>
<dbReference type="OrthoDB" id="9798761at2"/>
<dbReference type="InParanoid" id="F5Y7M2"/>
<dbReference type="InterPro" id="IPR004919">
    <property type="entry name" value="GmrSD_N"/>
</dbReference>